<evidence type="ECO:0000256" key="3">
    <source>
        <dbReference type="PROSITE-ProRule" id="PRU00023"/>
    </source>
</evidence>
<dbReference type="PANTHER" id="PTHR24198:SF165">
    <property type="entry name" value="ANKYRIN REPEAT-CONTAINING PROTEIN-RELATED"/>
    <property type="match status" value="1"/>
</dbReference>
<dbReference type="AlphaFoldDB" id="A0A9P9E6P0"/>
<feature type="repeat" description="ANK" evidence="3">
    <location>
        <begin position="559"/>
        <end position="591"/>
    </location>
</feature>
<feature type="repeat" description="ANK" evidence="3">
    <location>
        <begin position="341"/>
        <end position="367"/>
    </location>
</feature>
<evidence type="ECO:0000256" key="4">
    <source>
        <dbReference type="SAM" id="SignalP"/>
    </source>
</evidence>
<evidence type="ECO:0000259" key="5">
    <source>
        <dbReference type="Pfam" id="PF24883"/>
    </source>
</evidence>
<dbReference type="Pfam" id="PF24883">
    <property type="entry name" value="NPHP3_N"/>
    <property type="match status" value="1"/>
</dbReference>
<evidence type="ECO:0000256" key="2">
    <source>
        <dbReference type="ARBA" id="ARBA00023043"/>
    </source>
</evidence>
<keyword evidence="1" id="KW-0677">Repeat</keyword>
<evidence type="ECO:0000256" key="1">
    <source>
        <dbReference type="ARBA" id="ARBA00022737"/>
    </source>
</evidence>
<reference evidence="6" key="1">
    <citation type="journal article" date="2021" name="Nat. Commun.">
        <title>Genetic determinants of endophytism in the Arabidopsis root mycobiome.</title>
        <authorList>
            <person name="Mesny F."/>
            <person name="Miyauchi S."/>
            <person name="Thiergart T."/>
            <person name="Pickel B."/>
            <person name="Atanasova L."/>
            <person name="Karlsson M."/>
            <person name="Huettel B."/>
            <person name="Barry K.W."/>
            <person name="Haridas S."/>
            <person name="Chen C."/>
            <person name="Bauer D."/>
            <person name="Andreopoulos W."/>
            <person name="Pangilinan J."/>
            <person name="LaButti K."/>
            <person name="Riley R."/>
            <person name="Lipzen A."/>
            <person name="Clum A."/>
            <person name="Drula E."/>
            <person name="Henrissat B."/>
            <person name="Kohler A."/>
            <person name="Grigoriev I.V."/>
            <person name="Martin F.M."/>
            <person name="Hacquard S."/>
        </authorList>
    </citation>
    <scope>NUCLEOTIDE SEQUENCE</scope>
    <source>
        <strain evidence="6">MPI-CAGE-AT-0147</strain>
    </source>
</reference>
<dbReference type="InterPro" id="IPR056884">
    <property type="entry name" value="NPHP3-like_N"/>
</dbReference>
<comment type="caution">
    <text evidence="6">The sequence shown here is derived from an EMBL/GenBank/DDBJ whole genome shotgun (WGS) entry which is preliminary data.</text>
</comment>
<evidence type="ECO:0000313" key="6">
    <source>
        <dbReference type="EMBL" id="KAH7130961.1"/>
    </source>
</evidence>
<protein>
    <submittedName>
        <fullName evidence="6">Ankyrin repeat-containing domain protein</fullName>
    </submittedName>
</protein>
<proteinExistence type="predicted"/>
<name>A0A9P9E6P0_9HYPO</name>
<keyword evidence="7" id="KW-1185">Reference proteome</keyword>
<dbReference type="InterPro" id="IPR036770">
    <property type="entry name" value="Ankyrin_rpt-contain_sf"/>
</dbReference>
<dbReference type="SMART" id="SM00248">
    <property type="entry name" value="ANK"/>
    <property type="match status" value="6"/>
</dbReference>
<feature type="repeat" description="ANK" evidence="3">
    <location>
        <begin position="477"/>
        <end position="509"/>
    </location>
</feature>
<feature type="domain" description="Nephrocystin 3-like N-terminal" evidence="5">
    <location>
        <begin position="3"/>
        <end position="93"/>
    </location>
</feature>
<keyword evidence="4" id="KW-0732">Signal</keyword>
<organism evidence="6 7">
    <name type="scientific">Dactylonectria macrodidyma</name>
    <dbReference type="NCBI Taxonomy" id="307937"/>
    <lineage>
        <taxon>Eukaryota</taxon>
        <taxon>Fungi</taxon>
        <taxon>Dikarya</taxon>
        <taxon>Ascomycota</taxon>
        <taxon>Pezizomycotina</taxon>
        <taxon>Sordariomycetes</taxon>
        <taxon>Hypocreomycetidae</taxon>
        <taxon>Hypocreales</taxon>
        <taxon>Nectriaceae</taxon>
        <taxon>Dactylonectria</taxon>
    </lineage>
</organism>
<dbReference type="Pfam" id="PF12796">
    <property type="entry name" value="Ank_2"/>
    <property type="match status" value="2"/>
</dbReference>
<feature type="repeat" description="ANK" evidence="3">
    <location>
        <begin position="510"/>
        <end position="542"/>
    </location>
</feature>
<dbReference type="SUPFAM" id="SSF48403">
    <property type="entry name" value="Ankyrin repeat"/>
    <property type="match status" value="1"/>
</dbReference>
<sequence length="637" mass="70306">MKRNTSVSILRGLIFLLLLSRLPLISHILPDYEYQREALFSQDSLEALWRVFENMLKDKITGKVFCLIDGLDECREDSLQPFVRKISDFFCTRQQQEKHSKAGGTNAVPVNPTASLKMVLVSQEKAGFLSEYLSQFLRIKLGARQKIGSCAENLFSRPNPNPITGARLKLNPGEEPNGNGNGKTQALQPLEIYIQTKVTDLAQRLCLDQGVVSYAALFQFHIGFDNVSGQLAACCLNYLEQGCLKKGPVSKLDDVQKFNARLLQFPLLAYAVKFWPEHLRSTTGCTLNLSSPFFQKGKNCLEGATRLQPAPYRCVSQHWFSARELEQQGGLKARLNAQDSQGNTPLGLAAVMGNMGMFVLLIERGASQPFYGRENLLTVVCRKGKVQIAKYLLDKGHDANHAEEAADWMKLAGGATRYIHGLFSEAKDWKKEAPWRLYTGNIGEGETPLHCACFFGHLSVTELLLSRGASVHKVTTTGWTPLHTAAWACHEDCARLLINHGANPLDATNEGWNPMHLAALQGQTLLVSQLLELGVPIDSITVKKKTALHLAAQKGRSCQGETPLHLAARSAEPEAVETLLAAGSDRLITNNEGKTAADAIGTIESGLIDELREIRRILATYGDLDYIPWKSKVEANV</sequence>
<keyword evidence="2 3" id="KW-0040">ANK repeat</keyword>
<dbReference type="Gene3D" id="1.25.40.20">
    <property type="entry name" value="Ankyrin repeat-containing domain"/>
    <property type="match status" value="4"/>
</dbReference>
<evidence type="ECO:0000313" key="7">
    <source>
        <dbReference type="Proteomes" id="UP000738349"/>
    </source>
</evidence>
<feature type="repeat" description="ANK" evidence="3">
    <location>
        <begin position="444"/>
        <end position="476"/>
    </location>
</feature>
<gene>
    <name evidence="6" type="ORF">EDB81DRAFT_763625</name>
</gene>
<accession>A0A9P9E6P0</accession>
<feature type="chain" id="PRO_5040211356" evidence="4">
    <location>
        <begin position="28"/>
        <end position="637"/>
    </location>
</feature>
<feature type="signal peptide" evidence="4">
    <location>
        <begin position="1"/>
        <end position="27"/>
    </location>
</feature>
<dbReference type="PANTHER" id="PTHR24198">
    <property type="entry name" value="ANKYRIN REPEAT AND PROTEIN KINASE DOMAIN-CONTAINING PROTEIN"/>
    <property type="match status" value="1"/>
</dbReference>
<dbReference type="InterPro" id="IPR002110">
    <property type="entry name" value="Ankyrin_rpt"/>
</dbReference>
<dbReference type="Proteomes" id="UP000738349">
    <property type="component" value="Unassembled WGS sequence"/>
</dbReference>
<dbReference type="PROSITE" id="PS50297">
    <property type="entry name" value="ANK_REP_REGION"/>
    <property type="match status" value="5"/>
</dbReference>
<dbReference type="OrthoDB" id="341259at2759"/>
<dbReference type="EMBL" id="JAGMUV010000017">
    <property type="protein sequence ID" value="KAH7130961.1"/>
    <property type="molecule type" value="Genomic_DNA"/>
</dbReference>
<dbReference type="PROSITE" id="PS50088">
    <property type="entry name" value="ANK_REPEAT"/>
    <property type="match status" value="5"/>
</dbReference>
<dbReference type="Pfam" id="PF00023">
    <property type="entry name" value="Ank"/>
    <property type="match status" value="1"/>
</dbReference>